<evidence type="ECO:0000256" key="6">
    <source>
        <dbReference type="ARBA" id="ARBA00023136"/>
    </source>
</evidence>
<feature type="compositionally biased region" description="Basic and acidic residues" evidence="9">
    <location>
        <begin position="257"/>
        <end position="270"/>
    </location>
</feature>
<dbReference type="InterPro" id="IPR009011">
    <property type="entry name" value="Man6P_isomerase_rcpt-bd_dom_sf"/>
</dbReference>
<evidence type="ECO:0000256" key="4">
    <source>
        <dbReference type="ARBA" id="ARBA00022729"/>
    </source>
</evidence>
<comment type="caution">
    <text evidence="13">The sequence shown here is derived from an EMBL/GenBank/DDBJ whole genome shotgun (WGS) entry which is preliminary data.</text>
</comment>
<dbReference type="Pfam" id="PF02157">
    <property type="entry name" value="Man-6-P_recep"/>
    <property type="match status" value="1"/>
</dbReference>
<keyword evidence="4 11" id="KW-0732">Signal</keyword>
<dbReference type="GO" id="GO:0005802">
    <property type="term" value="C:trans-Golgi network"/>
    <property type="evidence" value="ECO:0007669"/>
    <property type="project" value="TreeGrafter"/>
</dbReference>
<dbReference type="PANTHER" id="PTHR15071:SF29">
    <property type="entry name" value="CATION-DEPENDENT MANNOSE-6-PHOSPHATE RECEPTOR"/>
    <property type="match status" value="1"/>
</dbReference>
<reference evidence="13 14" key="1">
    <citation type="journal article" date="2024" name="BMC Genomics">
        <title>Genome assembly of redclaw crayfish (Cherax quadricarinatus) provides insights into its immune adaptation and hypoxia tolerance.</title>
        <authorList>
            <person name="Liu Z."/>
            <person name="Zheng J."/>
            <person name="Li H."/>
            <person name="Fang K."/>
            <person name="Wang S."/>
            <person name="He J."/>
            <person name="Zhou D."/>
            <person name="Weng S."/>
            <person name="Chi M."/>
            <person name="Gu Z."/>
            <person name="He J."/>
            <person name="Li F."/>
            <person name="Wang M."/>
        </authorList>
    </citation>
    <scope>NUCLEOTIDE SEQUENCE [LARGE SCALE GENOMIC DNA]</scope>
    <source>
        <strain evidence="13">ZL_2023a</strain>
    </source>
</reference>
<keyword evidence="7" id="KW-1015">Disulfide bond</keyword>
<evidence type="ECO:0000256" key="8">
    <source>
        <dbReference type="ARBA" id="ARBA00023180"/>
    </source>
</evidence>
<dbReference type="Proteomes" id="UP001445076">
    <property type="component" value="Unassembled WGS sequence"/>
</dbReference>
<evidence type="ECO:0000256" key="5">
    <source>
        <dbReference type="ARBA" id="ARBA00022989"/>
    </source>
</evidence>
<evidence type="ECO:0000256" key="2">
    <source>
        <dbReference type="ARBA" id="ARBA00022448"/>
    </source>
</evidence>
<evidence type="ECO:0000256" key="1">
    <source>
        <dbReference type="ARBA" id="ARBA00004308"/>
    </source>
</evidence>
<name>A0AAW0Y1E4_CHEQU</name>
<evidence type="ECO:0000256" key="11">
    <source>
        <dbReference type="SAM" id="SignalP"/>
    </source>
</evidence>
<evidence type="ECO:0000313" key="13">
    <source>
        <dbReference type="EMBL" id="KAK8745804.1"/>
    </source>
</evidence>
<sequence length="270" mass="30501">MMMLVGILMVVVNLWVMVDGKCVIDTSVNESERIIQERDLATLDPIRGERSNTGKDRDGNTYSFIVCEDLYDDSKNVSIIKTNGSKDRIVLGYNNRTLVTKDRNWLMLTFLGGQTEKQCNQTPRAAHILFVCDSHEYKVQIRQLNDSQNTLLCSSVFIVRHACVCTPVLGLSAGAVFFILLVATFGSYFTFGFFYLRLVKGAKGIEQIPHRNFWFKVGNILADGCGAVFRCDRYCGEQNVNTRYNGYSPLDDPLTQPHRDTERDSALLNP</sequence>
<keyword evidence="8" id="KW-0325">Glycoprotein</keyword>
<dbReference type="EMBL" id="JARKIK010000018">
    <property type="protein sequence ID" value="KAK8745804.1"/>
    <property type="molecule type" value="Genomic_DNA"/>
</dbReference>
<evidence type="ECO:0000256" key="3">
    <source>
        <dbReference type="ARBA" id="ARBA00022692"/>
    </source>
</evidence>
<feature type="chain" id="PRO_5043385024" description="MRH domain-containing protein" evidence="11">
    <location>
        <begin position="21"/>
        <end position="270"/>
    </location>
</feature>
<proteinExistence type="predicted"/>
<dbReference type="InterPro" id="IPR028927">
    <property type="entry name" value="Man-6-P_rcpt"/>
</dbReference>
<keyword evidence="6 10" id="KW-0472">Membrane</keyword>
<keyword evidence="3 10" id="KW-0812">Transmembrane</keyword>
<organism evidence="13 14">
    <name type="scientific">Cherax quadricarinatus</name>
    <name type="common">Australian red claw crayfish</name>
    <dbReference type="NCBI Taxonomy" id="27406"/>
    <lineage>
        <taxon>Eukaryota</taxon>
        <taxon>Metazoa</taxon>
        <taxon>Ecdysozoa</taxon>
        <taxon>Arthropoda</taxon>
        <taxon>Crustacea</taxon>
        <taxon>Multicrustacea</taxon>
        <taxon>Malacostraca</taxon>
        <taxon>Eumalacostraca</taxon>
        <taxon>Eucarida</taxon>
        <taxon>Decapoda</taxon>
        <taxon>Pleocyemata</taxon>
        <taxon>Astacidea</taxon>
        <taxon>Parastacoidea</taxon>
        <taxon>Parastacidae</taxon>
        <taxon>Cherax</taxon>
    </lineage>
</organism>
<evidence type="ECO:0000259" key="12">
    <source>
        <dbReference type="PROSITE" id="PS51914"/>
    </source>
</evidence>
<dbReference type="GO" id="GO:0006622">
    <property type="term" value="P:protein targeting to lysosome"/>
    <property type="evidence" value="ECO:0007669"/>
    <property type="project" value="TreeGrafter"/>
</dbReference>
<dbReference type="Gene3D" id="2.70.130.10">
    <property type="entry name" value="Mannose-6-phosphate receptor binding domain"/>
    <property type="match status" value="1"/>
</dbReference>
<keyword evidence="5 10" id="KW-1133">Transmembrane helix</keyword>
<feature type="domain" description="MRH" evidence="12">
    <location>
        <begin position="20"/>
        <end position="167"/>
    </location>
</feature>
<comment type="subcellular location">
    <subcellularLocation>
        <location evidence="1">Endomembrane system</location>
    </subcellularLocation>
</comment>
<evidence type="ECO:0000256" key="7">
    <source>
        <dbReference type="ARBA" id="ARBA00023157"/>
    </source>
</evidence>
<dbReference type="SUPFAM" id="SSF50911">
    <property type="entry name" value="Mannose 6-phosphate receptor domain"/>
    <property type="match status" value="1"/>
</dbReference>
<feature type="region of interest" description="Disordered" evidence="9">
    <location>
        <begin position="246"/>
        <end position="270"/>
    </location>
</feature>
<evidence type="ECO:0000256" key="10">
    <source>
        <dbReference type="SAM" id="Phobius"/>
    </source>
</evidence>
<keyword evidence="14" id="KW-1185">Reference proteome</keyword>
<evidence type="ECO:0000313" key="14">
    <source>
        <dbReference type="Proteomes" id="UP001445076"/>
    </source>
</evidence>
<accession>A0AAW0Y1E4</accession>
<feature type="signal peptide" evidence="11">
    <location>
        <begin position="1"/>
        <end position="20"/>
    </location>
</feature>
<evidence type="ECO:0000256" key="9">
    <source>
        <dbReference type="SAM" id="MobiDB-lite"/>
    </source>
</evidence>
<dbReference type="PROSITE" id="PS51914">
    <property type="entry name" value="MRH"/>
    <property type="match status" value="1"/>
</dbReference>
<keyword evidence="2" id="KW-0813">Transport</keyword>
<dbReference type="AlphaFoldDB" id="A0AAW0Y1E4"/>
<protein>
    <recommendedName>
        <fullName evidence="12">MRH domain-containing protein</fullName>
    </recommendedName>
</protein>
<dbReference type="InterPro" id="IPR044865">
    <property type="entry name" value="MRH_dom"/>
</dbReference>
<gene>
    <name evidence="13" type="ORF">OTU49_000019</name>
</gene>
<dbReference type="PANTHER" id="PTHR15071">
    <property type="entry name" value="MANNOSE-6-PHOSPHATE RECEPTOR FAMILY MEMBER"/>
    <property type="match status" value="1"/>
</dbReference>
<feature type="transmembrane region" description="Helical" evidence="10">
    <location>
        <begin position="168"/>
        <end position="196"/>
    </location>
</feature>